<gene>
    <name evidence="3" type="ORF">HLUCCX14_02035</name>
</gene>
<dbReference type="EMBL" id="LJZQ01000002">
    <property type="protein sequence ID" value="KPQ30358.1"/>
    <property type="molecule type" value="Genomic_DNA"/>
</dbReference>
<dbReference type="Proteomes" id="UP000050416">
    <property type="component" value="Unassembled WGS sequence"/>
</dbReference>
<reference evidence="3 4" key="1">
    <citation type="submission" date="2015-09" db="EMBL/GenBank/DDBJ databases">
        <title>Identification and resolution of microdiversity through metagenomic sequencing of parallel consortia.</title>
        <authorList>
            <person name="Nelson W.C."/>
            <person name="Romine M.F."/>
            <person name="Lindemann S.R."/>
        </authorList>
    </citation>
    <scope>NUCLEOTIDE SEQUENCE [LARGE SCALE GENOMIC DNA]</scope>
    <source>
        <strain evidence="3">HL-55</strain>
    </source>
</reference>
<dbReference type="PATRIC" id="fig|1305731.5.peg.3199"/>
<proteinExistence type="predicted"/>
<keyword evidence="1" id="KW-0472">Membrane</keyword>
<evidence type="ECO:0000313" key="4">
    <source>
        <dbReference type="Proteomes" id="UP000050416"/>
    </source>
</evidence>
<sequence>MPKKFMKRYLPTPEKVRSIKSLHFLGDILHEPNLWHINRHCVSRAFLIGIFLAFIPMPFQMVAAAFMAIWINANLPLSVALVWISNPLTMPPMFYFNYKVGAWILDRPVLAFEFQVSWTWLSSRLMDIGVPLYVGSLIVATVAACTAYLAIQFLWRRKIRTDWQVRRQARRAEKKARKDARNQAS</sequence>
<evidence type="ECO:0000256" key="1">
    <source>
        <dbReference type="SAM" id="Phobius"/>
    </source>
</evidence>
<dbReference type="AlphaFoldDB" id="A0A0P8BAA0"/>
<name>A0A0P8BAA0_9GAMM</name>
<comment type="caution">
    <text evidence="3">The sequence shown here is derived from an EMBL/GenBank/DDBJ whole genome shotgun (WGS) entry which is preliminary data.</text>
</comment>
<organism evidence="3 4">
    <name type="scientific">Marinobacter excellens HL-55</name>
    <dbReference type="NCBI Taxonomy" id="1305731"/>
    <lineage>
        <taxon>Bacteria</taxon>
        <taxon>Pseudomonadati</taxon>
        <taxon>Pseudomonadota</taxon>
        <taxon>Gammaproteobacteria</taxon>
        <taxon>Pseudomonadales</taxon>
        <taxon>Marinobacteraceae</taxon>
        <taxon>Marinobacter</taxon>
    </lineage>
</organism>
<dbReference type="STRING" id="1305731.GCA_000934705_01464"/>
<dbReference type="Pfam" id="PF09835">
    <property type="entry name" value="DUF2062"/>
    <property type="match status" value="1"/>
</dbReference>
<keyword evidence="1" id="KW-0812">Transmembrane</keyword>
<evidence type="ECO:0000259" key="2">
    <source>
        <dbReference type="Pfam" id="PF09835"/>
    </source>
</evidence>
<keyword evidence="1" id="KW-1133">Transmembrane helix</keyword>
<dbReference type="InterPro" id="IPR018639">
    <property type="entry name" value="DUF2062"/>
</dbReference>
<feature type="transmembrane region" description="Helical" evidence="1">
    <location>
        <begin position="45"/>
        <end position="71"/>
    </location>
</feature>
<protein>
    <recommendedName>
        <fullName evidence="2">DUF2062 domain-containing protein</fullName>
    </recommendedName>
</protein>
<feature type="transmembrane region" description="Helical" evidence="1">
    <location>
        <begin position="130"/>
        <end position="151"/>
    </location>
</feature>
<evidence type="ECO:0000313" key="3">
    <source>
        <dbReference type="EMBL" id="KPQ30358.1"/>
    </source>
</evidence>
<feature type="domain" description="DUF2062" evidence="2">
    <location>
        <begin position="23"/>
        <end position="164"/>
    </location>
</feature>
<accession>A0A0P8BAA0</accession>
<dbReference type="OrthoDB" id="9786029at2"/>
<dbReference type="PANTHER" id="PTHR40547">
    <property type="entry name" value="SLL0298 PROTEIN"/>
    <property type="match status" value="1"/>
</dbReference>
<dbReference type="PANTHER" id="PTHR40547:SF1">
    <property type="entry name" value="SLL0298 PROTEIN"/>
    <property type="match status" value="1"/>
</dbReference>